<feature type="transmembrane region" description="Helical" evidence="1">
    <location>
        <begin position="87"/>
        <end position="114"/>
    </location>
</feature>
<dbReference type="RefSeq" id="WP_149334737.1">
    <property type="nucleotide sequence ID" value="NZ_BJJW01000010.1"/>
</dbReference>
<proteinExistence type="predicted"/>
<reference evidence="2 3" key="1">
    <citation type="submission" date="2019-04" db="EMBL/GenBank/DDBJ databases">
        <title>A pseudo-fructophilic Leuconostoc citreum strain F192-5 isolated from peel of satsuma mandarin: the first report for isolation and characterization of strain-dependent fructophilic-like characteristics.</title>
        <authorList>
            <person name="Maeno S."/>
            <person name="Tanizawa Y."/>
            <person name="Kajikawa A."/>
            <person name="Kanesaki Y."/>
            <person name="Kubota E."/>
            <person name="Arita M."/>
            <person name="Leon D."/>
            <person name="Endo A."/>
        </authorList>
    </citation>
    <scope>NUCLEOTIDE SEQUENCE [LARGE SCALE GENOMIC DNA]</scope>
    <source>
        <strain evidence="2 3">F192-5</strain>
    </source>
</reference>
<evidence type="ECO:0000313" key="2">
    <source>
        <dbReference type="EMBL" id="GDZ84443.1"/>
    </source>
</evidence>
<evidence type="ECO:0008006" key="4">
    <source>
        <dbReference type="Google" id="ProtNLM"/>
    </source>
</evidence>
<name>A0A5A5U3L7_LEUCI</name>
<dbReference type="Proteomes" id="UP000323274">
    <property type="component" value="Unassembled WGS sequence"/>
</dbReference>
<accession>A0A5A5U3L7</accession>
<feature type="transmembrane region" description="Helical" evidence="1">
    <location>
        <begin position="54"/>
        <end position="80"/>
    </location>
</feature>
<feature type="transmembrane region" description="Helical" evidence="1">
    <location>
        <begin position="155"/>
        <end position="172"/>
    </location>
</feature>
<dbReference type="AlphaFoldDB" id="A0A5A5U3L7"/>
<feature type="transmembrane region" description="Helical" evidence="1">
    <location>
        <begin position="178"/>
        <end position="194"/>
    </location>
</feature>
<sequence length="218" mass="25370">MLIQPDRLRKFLIVVFSVLFLVLAIQVRFDMLFIHVLDNGGTLVIQNLLPHALAIWVALGGLFAHYWVIVLLSIGLALFFKAINYQIAMWWFLITQFAVLLLTGILSLILQIYWSNGLKIGPMMPDLLLVWWLQFLAVIVAIILPRVCQHQRTRVIITTVTVVFWLLILLARMKFADMPLSSGMGALFFGYFWWQLSEQQYRKRAQHWRSVLKIDTQI</sequence>
<feature type="transmembrane region" description="Helical" evidence="1">
    <location>
        <begin position="12"/>
        <end position="34"/>
    </location>
</feature>
<organism evidence="2 3">
    <name type="scientific">Leuconostoc citreum</name>
    <dbReference type="NCBI Taxonomy" id="33964"/>
    <lineage>
        <taxon>Bacteria</taxon>
        <taxon>Bacillati</taxon>
        <taxon>Bacillota</taxon>
        <taxon>Bacilli</taxon>
        <taxon>Lactobacillales</taxon>
        <taxon>Lactobacillaceae</taxon>
        <taxon>Leuconostoc</taxon>
    </lineage>
</organism>
<keyword evidence="1" id="KW-0472">Membrane</keyword>
<evidence type="ECO:0000313" key="3">
    <source>
        <dbReference type="Proteomes" id="UP000323274"/>
    </source>
</evidence>
<evidence type="ECO:0000256" key="1">
    <source>
        <dbReference type="SAM" id="Phobius"/>
    </source>
</evidence>
<protein>
    <recommendedName>
        <fullName evidence="4">Phospholipid phosphatase</fullName>
    </recommendedName>
</protein>
<keyword evidence="1" id="KW-1133">Transmembrane helix</keyword>
<feature type="transmembrane region" description="Helical" evidence="1">
    <location>
        <begin position="129"/>
        <end position="148"/>
    </location>
</feature>
<comment type="caution">
    <text evidence="2">The sequence shown here is derived from an EMBL/GenBank/DDBJ whole genome shotgun (WGS) entry which is preliminary data.</text>
</comment>
<dbReference type="EMBL" id="BJJW01000010">
    <property type="protein sequence ID" value="GDZ84443.1"/>
    <property type="molecule type" value="Genomic_DNA"/>
</dbReference>
<gene>
    <name evidence="2" type="ORF">LCIT_16850</name>
</gene>
<keyword evidence="1" id="KW-0812">Transmembrane</keyword>